<dbReference type="Proteomes" id="UP000239649">
    <property type="component" value="Unassembled WGS sequence"/>
</dbReference>
<gene>
    <name evidence="1" type="ORF">C2E20_1234</name>
</gene>
<dbReference type="AlphaFoldDB" id="A0A2P6VNE0"/>
<reference evidence="1 2" key="1">
    <citation type="journal article" date="2018" name="Plant J.">
        <title>Genome sequences of Chlorella sorokiniana UTEX 1602 and Micractinium conductrix SAG 241.80: implications to maltose excretion by a green alga.</title>
        <authorList>
            <person name="Arriola M.B."/>
            <person name="Velmurugan N."/>
            <person name="Zhang Y."/>
            <person name="Plunkett M.H."/>
            <person name="Hondzo H."/>
            <person name="Barney B.M."/>
        </authorList>
    </citation>
    <scope>NUCLEOTIDE SEQUENCE [LARGE SCALE GENOMIC DNA]</scope>
    <source>
        <strain evidence="1 2">SAG 241.80</strain>
    </source>
</reference>
<evidence type="ECO:0000313" key="2">
    <source>
        <dbReference type="Proteomes" id="UP000239649"/>
    </source>
</evidence>
<dbReference type="Gene3D" id="3.20.70.20">
    <property type="match status" value="1"/>
</dbReference>
<protein>
    <submittedName>
        <fullName evidence="1">Uncharacterized protein</fullName>
    </submittedName>
</protein>
<sequence>MLPVCEDSGLAAAANDGRIGIGSLLHFSAVCGCGLDTVPVPGATQQQPAGQRSALLHATAALLHDVAALAFRLNKPLSARLLPVPGGKAGELTAFDLPYLLNCKMLPLE</sequence>
<dbReference type="EMBL" id="LHPF02000002">
    <property type="protein sequence ID" value="PSC75622.1"/>
    <property type="molecule type" value="Genomic_DNA"/>
</dbReference>
<dbReference type="PANTHER" id="PTHR37560:SF2">
    <property type="entry name" value="DUF711 DOMAIN-CONTAINING PROTEIN"/>
    <property type="match status" value="1"/>
</dbReference>
<proteinExistence type="predicted"/>
<dbReference type="EMBL" id="LHPF02000002">
    <property type="protein sequence ID" value="PSC75621.1"/>
    <property type="molecule type" value="Genomic_DNA"/>
</dbReference>
<dbReference type="SUPFAM" id="SSF51998">
    <property type="entry name" value="PFL-like glycyl radical enzymes"/>
    <property type="match status" value="1"/>
</dbReference>
<reference evidence="1" key="2">
    <citation type="submission" date="2018-02" db="EMBL/GenBank/DDBJ databases">
        <authorList>
            <person name="Cohen D.B."/>
            <person name="Kent A.D."/>
        </authorList>
    </citation>
    <scope>NUCLEOTIDE SEQUENCE</scope>
    <source>
        <strain evidence="1">SAG 241.80</strain>
    </source>
</reference>
<dbReference type="EMBL" id="LHPF02000002">
    <property type="protein sequence ID" value="PSC75623.1"/>
    <property type="molecule type" value="Genomic_DNA"/>
</dbReference>
<accession>A0A2P6VNE0</accession>
<evidence type="ECO:0000313" key="1">
    <source>
        <dbReference type="EMBL" id="PSC75622.1"/>
    </source>
</evidence>
<dbReference type="PANTHER" id="PTHR37560">
    <property type="entry name" value="UPF0210 PROTEIN SPR0218"/>
    <property type="match status" value="1"/>
</dbReference>
<dbReference type="OrthoDB" id="10263808at2759"/>
<keyword evidence="2" id="KW-1185">Reference proteome</keyword>
<organism evidence="1 2">
    <name type="scientific">Micractinium conductrix</name>
    <dbReference type="NCBI Taxonomy" id="554055"/>
    <lineage>
        <taxon>Eukaryota</taxon>
        <taxon>Viridiplantae</taxon>
        <taxon>Chlorophyta</taxon>
        <taxon>core chlorophytes</taxon>
        <taxon>Trebouxiophyceae</taxon>
        <taxon>Chlorellales</taxon>
        <taxon>Chlorellaceae</taxon>
        <taxon>Chlorella clade</taxon>
        <taxon>Micractinium</taxon>
    </lineage>
</organism>
<dbReference type="Pfam" id="PF05167">
    <property type="entry name" value="DUF711"/>
    <property type="match status" value="1"/>
</dbReference>
<dbReference type="InterPro" id="IPR007841">
    <property type="entry name" value="UPF0210"/>
</dbReference>
<comment type="caution">
    <text evidence="1">The sequence shown here is derived from an EMBL/GenBank/DDBJ whole genome shotgun (WGS) entry which is preliminary data.</text>
</comment>
<name>A0A2P6VNE0_9CHLO</name>